<proteinExistence type="predicted"/>
<dbReference type="Proteomes" id="UP001417504">
    <property type="component" value="Unassembled WGS sequence"/>
</dbReference>
<dbReference type="AlphaFoldDB" id="A0AAP0E9X5"/>
<evidence type="ECO:0000313" key="2">
    <source>
        <dbReference type="Proteomes" id="UP001417504"/>
    </source>
</evidence>
<dbReference type="EMBL" id="JBBNAE010000011">
    <property type="protein sequence ID" value="KAK9085268.1"/>
    <property type="molecule type" value="Genomic_DNA"/>
</dbReference>
<accession>A0AAP0E9X5</accession>
<keyword evidence="2" id="KW-1185">Reference proteome</keyword>
<protein>
    <submittedName>
        <fullName evidence="1">Uncharacterized protein</fullName>
    </submittedName>
</protein>
<sequence>MEQFAHVVLNNTTQAYPSFLIEESCVSIAFEQIHCRRTPLFLMTANNFLGCPSPTIPLRLSLHHKSFHALPNNHMYPPSPGRAGKINH</sequence>
<name>A0AAP0E9X5_9MAGN</name>
<evidence type="ECO:0000313" key="1">
    <source>
        <dbReference type="EMBL" id="KAK9085268.1"/>
    </source>
</evidence>
<reference evidence="1 2" key="1">
    <citation type="submission" date="2024-01" db="EMBL/GenBank/DDBJ databases">
        <title>Genome assemblies of Stephania.</title>
        <authorList>
            <person name="Yang L."/>
        </authorList>
    </citation>
    <scope>NUCLEOTIDE SEQUENCE [LARGE SCALE GENOMIC DNA]</scope>
    <source>
        <strain evidence="1">QJT</strain>
        <tissue evidence="1">Leaf</tissue>
    </source>
</reference>
<comment type="caution">
    <text evidence="1">The sequence shown here is derived from an EMBL/GenBank/DDBJ whole genome shotgun (WGS) entry which is preliminary data.</text>
</comment>
<gene>
    <name evidence="1" type="ORF">Sjap_025679</name>
</gene>
<organism evidence="1 2">
    <name type="scientific">Stephania japonica</name>
    <dbReference type="NCBI Taxonomy" id="461633"/>
    <lineage>
        <taxon>Eukaryota</taxon>
        <taxon>Viridiplantae</taxon>
        <taxon>Streptophyta</taxon>
        <taxon>Embryophyta</taxon>
        <taxon>Tracheophyta</taxon>
        <taxon>Spermatophyta</taxon>
        <taxon>Magnoliopsida</taxon>
        <taxon>Ranunculales</taxon>
        <taxon>Menispermaceae</taxon>
        <taxon>Menispermoideae</taxon>
        <taxon>Cissampelideae</taxon>
        <taxon>Stephania</taxon>
    </lineage>
</organism>